<keyword evidence="1" id="KW-0812">Transmembrane</keyword>
<keyword evidence="3" id="KW-1185">Reference proteome</keyword>
<accession>A0A1H8BM19</accession>
<dbReference type="eggNOG" id="COG4965">
    <property type="taxonomic scope" value="Bacteria"/>
</dbReference>
<protein>
    <submittedName>
        <fullName evidence="2">Type II secretion system (T2SS), protein F</fullName>
    </submittedName>
</protein>
<evidence type="ECO:0000256" key="1">
    <source>
        <dbReference type="SAM" id="Phobius"/>
    </source>
</evidence>
<feature type="transmembrane region" description="Helical" evidence="1">
    <location>
        <begin position="6"/>
        <end position="25"/>
    </location>
</feature>
<dbReference type="RefSeq" id="WP_042449506.1">
    <property type="nucleotide sequence ID" value="NZ_BBPN01000016.1"/>
</dbReference>
<dbReference type="PANTHER" id="PTHR35007:SF1">
    <property type="entry name" value="PILUS ASSEMBLY PROTEIN"/>
    <property type="match status" value="1"/>
</dbReference>
<sequence>MIPVIAIFAGALVGAGIAGLIRASLKSQPQLSAALDQINQAPVLDLDHEELSQDEKVGRWLIQHLQGLPGVTIRHKDLALLGKSPAVHMLTRVALGLLGLVFPTVLNSIVMITGYYLPVPIPLAVGLAVGALFFVLADWDVRDKAKRARIEFSHAIAAYLDLIALERAGDAGPAEAVERAAEVGQGWPFLRIRQALELARIDKVAPWVELKRMGDDLDVPQLADVADIMSLSSTEGAAVYNTLRARARSLRTELMSKQAEEANADSEKMTAPGGLLAVLVMALVGFPAVMHILVT</sequence>
<dbReference type="PANTHER" id="PTHR35007">
    <property type="entry name" value="INTEGRAL MEMBRANE PROTEIN-RELATED"/>
    <property type="match status" value="1"/>
</dbReference>
<dbReference type="OrthoDB" id="5243064at2"/>
<organism evidence="2 3">
    <name type="scientific">Streptacidiphilus jiangxiensis</name>
    <dbReference type="NCBI Taxonomy" id="235985"/>
    <lineage>
        <taxon>Bacteria</taxon>
        <taxon>Bacillati</taxon>
        <taxon>Actinomycetota</taxon>
        <taxon>Actinomycetes</taxon>
        <taxon>Kitasatosporales</taxon>
        <taxon>Streptomycetaceae</taxon>
        <taxon>Streptacidiphilus</taxon>
    </lineage>
</organism>
<gene>
    <name evidence="2" type="ORF">SAMN05414137_1713</name>
</gene>
<evidence type="ECO:0000313" key="2">
    <source>
        <dbReference type="EMBL" id="SEM83833.1"/>
    </source>
</evidence>
<dbReference type="AlphaFoldDB" id="A0A1H8BM19"/>
<feature type="transmembrane region" description="Helical" evidence="1">
    <location>
        <begin position="123"/>
        <end position="141"/>
    </location>
</feature>
<keyword evidence="1" id="KW-1133">Transmembrane helix</keyword>
<name>A0A1H8BM19_STRJI</name>
<dbReference type="EMBL" id="FOAZ01000071">
    <property type="protein sequence ID" value="SEM83833.1"/>
    <property type="molecule type" value="Genomic_DNA"/>
</dbReference>
<proteinExistence type="predicted"/>
<reference evidence="3" key="1">
    <citation type="submission" date="2016-10" db="EMBL/GenBank/DDBJ databases">
        <authorList>
            <person name="Varghese N."/>
        </authorList>
    </citation>
    <scope>NUCLEOTIDE SEQUENCE [LARGE SCALE GENOMIC DNA]</scope>
    <source>
        <strain evidence="3">DSM 45096 / BCRC 16803 / CGMCC 4.1857 / CIP 109030 / JCM 12277 / KCTC 19219 / NBRC 100920 / 33214</strain>
    </source>
</reference>
<dbReference type="STRING" id="235985.SAMN05414137_1713"/>
<dbReference type="Proteomes" id="UP000183015">
    <property type="component" value="Unassembled WGS sequence"/>
</dbReference>
<feature type="transmembrane region" description="Helical" evidence="1">
    <location>
        <begin position="93"/>
        <end position="117"/>
    </location>
</feature>
<keyword evidence="1" id="KW-0472">Membrane</keyword>
<evidence type="ECO:0000313" key="3">
    <source>
        <dbReference type="Proteomes" id="UP000183015"/>
    </source>
</evidence>
<feature type="transmembrane region" description="Helical" evidence="1">
    <location>
        <begin position="275"/>
        <end position="294"/>
    </location>
</feature>